<protein>
    <submittedName>
        <fullName evidence="1">Glycoside hydrolase</fullName>
    </submittedName>
</protein>
<name>A0AAN7CN55_9PEZI</name>
<organism evidence="1 2">
    <name type="scientific">Corynascus novoguineensis</name>
    <dbReference type="NCBI Taxonomy" id="1126955"/>
    <lineage>
        <taxon>Eukaryota</taxon>
        <taxon>Fungi</taxon>
        <taxon>Dikarya</taxon>
        <taxon>Ascomycota</taxon>
        <taxon>Pezizomycotina</taxon>
        <taxon>Sordariomycetes</taxon>
        <taxon>Sordariomycetidae</taxon>
        <taxon>Sordariales</taxon>
        <taxon>Chaetomiaceae</taxon>
        <taxon>Corynascus</taxon>
    </lineage>
</organism>
<sequence length="422" mass="46327">MPLEHTLGIGDHQYPPVGPDSGRKVFAHYIVGLACGQPPERWDRDIVAAELAGLDGFALNIGPSNNWTITQLDHAYQAAERRVGFFLFISFDMAAGSWSVPQVVGFINRYKGSPAQMKVEGKPLVSTFEGPDWATNWPAVRNETGGICLIPDWSSLGPYGVGQCLNLIDGAFSWDAWPKPGQSKMTTVEDLLYKECLRGKRYMMGVSPWFYTDLPQWNKKWYCSSESLWHDRWQQVLHLMPDFVQIITWNDFGESSYICDPSPSQVVDGADKYVSGHSHAAFRAVLPYLIAAYKSGSAIVPWHGPDTAIAWYRTSPVGAQECHGIAWGQGGTVPATHGTRDVISVMAVTGRPACITVAVGNSRRLTLETASRNPVSYFELPFDNHTTGPVSVSLNGRKVTGPEIQPPHGDGRASLNAVAIHI</sequence>
<reference evidence="1" key="1">
    <citation type="journal article" date="2023" name="Mol. Phylogenet. Evol.">
        <title>Genome-scale phylogeny and comparative genomics of the fungal order Sordariales.</title>
        <authorList>
            <person name="Hensen N."/>
            <person name="Bonometti L."/>
            <person name="Westerberg I."/>
            <person name="Brannstrom I.O."/>
            <person name="Guillou S."/>
            <person name="Cros-Aarteil S."/>
            <person name="Calhoun S."/>
            <person name="Haridas S."/>
            <person name="Kuo A."/>
            <person name="Mondo S."/>
            <person name="Pangilinan J."/>
            <person name="Riley R."/>
            <person name="LaButti K."/>
            <person name="Andreopoulos B."/>
            <person name="Lipzen A."/>
            <person name="Chen C."/>
            <person name="Yan M."/>
            <person name="Daum C."/>
            <person name="Ng V."/>
            <person name="Clum A."/>
            <person name="Steindorff A."/>
            <person name="Ohm R.A."/>
            <person name="Martin F."/>
            <person name="Silar P."/>
            <person name="Natvig D.O."/>
            <person name="Lalanne C."/>
            <person name="Gautier V."/>
            <person name="Ament-Velasquez S.L."/>
            <person name="Kruys A."/>
            <person name="Hutchinson M.I."/>
            <person name="Powell A.J."/>
            <person name="Barry K."/>
            <person name="Miller A.N."/>
            <person name="Grigoriev I.V."/>
            <person name="Debuchy R."/>
            <person name="Gladieux P."/>
            <person name="Hiltunen Thoren M."/>
            <person name="Johannesson H."/>
        </authorList>
    </citation>
    <scope>NUCLEOTIDE SEQUENCE</scope>
    <source>
        <strain evidence="1">CBS 359.72</strain>
    </source>
</reference>
<comment type="caution">
    <text evidence="1">The sequence shown here is derived from an EMBL/GenBank/DDBJ whole genome shotgun (WGS) entry which is preliminary data.</text>
</comment>
<keyword evidence="1" id="KW-0378">Hydrolase</keyword>
<gene>
    <name evidence="1" type="ORF">C7999DRAFT_43238</name>
</gene>
<dbReference type="EMBL" id="MU857708">
    <property type="protein sequence ID" value="KAK4245211.1"/>
    <property type="molecule type" value="Genomic_DNA"/>
</dbReference>
<dbReference type="Pfam" id="PF03659">
    <property type="entry name" value="Glyco_hydro_71"/>
    <property type="match status" value="1"/>
</dbReference>
<dbReference type="CDD" id="cd11577">
    <property type="entry name" value="GH71"/>
    <property type="match status" value="1"/>
</dbReference>
<dbReference type="AlphaFoldDB" id="A0AAN7CN55"/>
<dbReference type="Proteomes" id="UP001303647">
    <property type="component" value="Unassembled WGS sequence"/>
</dbReference>
<reference evidence="1" key="2">
    <citation type="submission" date="2023-05" db="EMBL/GenBank/DDBJ databases">
        <authorList>
            <consortium name="Lawrence Berkeley National Laboratory"/>
            <person name="Steindorff A."/>
            <person name="Hensen N."/>
            <person name="Bonometti L."/>
            <person name="Westerberg I."/>
            <person name="Brannstrom I.O."/>
            <person name="Guillou S."/>
            <person name="Cros-Aarteil S."/>
            <person name="Calhoun S."/>
            <person name="Haridas S."/>
            <person name="Kuo A."/>
            <person name="Mondo S."/>
            <person name="Pangilinan J."/>
            <person name="Riley R."/>
            <person name="Labutti K."/>
            <person name="Andreopoulos B."/>
            <person name="Lipzen A."/>
            <person name="Chen C."/>
            <person name="Yanf M."/>
            <person name="Daum C."/>
            <person name="Ng V."/>
            <person name="Clum A."/>
            <person name="Ohm R."/>
            <person name="Martin F."/>
            <person name="Silar P."/>
            <person name="Natvig D."/>
            <person name="Lalanne C."/>
            <person name="Gautier V."/>
            <person name="Ament-Velasquez S.L."/>
            <person name="Kruys A."/>
            <person name="Hutchinson M.I."/>
            <person name="Powell A.J."/>
            <person name="Barry K."/>
            <person name="Miller A.N."/>
            <person name="Grigoriev I.V."/>
            <person name="Debuchy R."/>
            <person name="Gladieux P."/>
            <person name="Thoren M.H."/>
            <person name="Johannesson H."/>
        </authorList>
    </citation>
    <scope>NUCLEOTIDE SEQUENCE</scope>
    <source>
        <strain evidence="1">CBS 359.72</strain>
    </source>
</reference>
<evidence type="ECO:0000313" key="2">
    <source>
        <dbReference type="Proteomes" id="UP001303647"/>
    </source>
</evidence>
<proteinExistence type="predicted"/>
<dbReference type="GO" id="GO:0051118">
    <property type="term" value="F:glucan endo-1,3-alpha-glucosidase activity"/>
    <property type="evidence" value="ECO:0007669"/>
    <property type="project" value="InterPro"/>
</dbReference>
<dbReference type="InterPro" id="IPR005197">
    <property type="entry name" value="Glyco_hydro_71"/>
</dbReference>
<accession>A0AAN7CN55</accession>
<keyword evidence="2" id="KW-1185">Reference proteome</keyword>
<dbReference type="Gene3D" id="3.20.20.80">
    <property type="entry name" value="Glycosidases"/>
    <property type="match status" value="1"/>
</dbReference>
<evidence type="ECO:0000313" key="1">
    <source>
        <dbReference type="EMBL" id="KAK4245211.1"/>
    </source>
</evidence>